<keyword evidence="3" id="KW-1185">Reference proteome</keyword>
<feature type="transmembrane region" description="Helical" evidence="1">
    <location>
        <begin position="182"/>
        <end position="201"/>
    </location>
</feature>
<sequence>MQDTRIQESSEFSRHMMNFYGSYHNHKENVCLSIIGLEGAFFVGFYILGSWPPDIQELNDFYMISLFTVTWLIFHIGLRFNLRNKRLAAVITAAAGDTLMKVQQESVTYINHPSSGYIGNLVDTFLFPVPGAFRLEDMDVERVVRAQVKPSDSELDRYRYHLAKHKYLSRSRISAYALPSEYLLSTGSIGIFIIAIFRVLLT</sequence>
<organism evidence="2 3">
    <name type="scientific">Rubricella aquisinus</name>
    <dbReference type="NCBI Taxonomy" id="2028108"/>
    <lineage>
        <taxon>Bacteria</taxon>
        <taxon>Pseudomonadati</taxon>
        <taxon>Pseudomonadota</taxon>
        <taxon>Alphaproteobacteria</taxon>
        <taxon>Rhodobacterales</taxon>
        <taxon>Paracoccaceae</taxon>
        <taxon>Rubricella</taxon>
    </lineage>
</organism>
<reference evidence="2 3" key="1">
    <citation type="submission" date="2020-08" db="EMBL/GenBank/DDBJ databases">
        <title>Genomic Encyclopedia of Type Strains, Phase IV (KMG-IV): sequencing the most valuable type-strain genomes for metagenomic binning, comparative biology and taxonomic classification.</title>
        <authorList>
            <person name="Goeker M."/>
        </authorList>
    </citation>
    <scope>NUCLEOTIDE SEQUENCE [LARGE SCALE GENOMIC DNA]</scope>
    <source>
        <strain evidence="2 3">DSM 103377</strain>
    </source>
</reference>
<dbReference type="EMBL" id="JACIJS010000002">
    <property type="protein sequence ID" value="MBB5514739.1"/>
    <property type="molecule type" value="Genomic_DNA"/>
</dbReference>
<gene>
    <name evidence="2" type="ORF">FHS89_000745</name>
</gene>
<keyword evidence="1" id="KW-0812">Transmembrane</keyword>
<dbReference type="AlphaFoldDB" id="A0A840WHZ4"/>
<keyword evidence="1" id="KW-0472">Membrane</keyword>
<protein>
    <submittedName>
        <fullName evidence="2">Uncharacterized protein</fullName>
    </submittedName>
</protein>
<keyword evidence="1" id="KW-1133">Transmembrane helix</keyword>
<evidence type="ECO:0000256" key="1">
    <source>
        <dbReference type="SAM" id="Phobius"/>
    </source>
</evidence>
<proteinExistence type="predicted"/>
<feature type="transmembrane region" description="Helical" evidence="1">
    <location>
        <begin position="61"/>
        <end position="78"/>
    </location>
</feature>
<accession>A0A840WHZ4</accession>
<dbReference type="Proteomes" id="UP000553766">
    <property type="component" value="Unassembled WGS sequence"/>
</dbReference>
<name>A0A840WHZ4_9RHOB</name>
<feature type="transmembrane region" description="Helical" evidence="1">
    <location>
        <begin position="30"/>
        <end position="49"/>
    </location>
</feature>
<evidence type="ECO:0000313" key="2">
    <source>
        <dbReference type="EMBL" id="MBB5514739.1"/>
    </source>
</evidence>
<dbReference type="RefSeq" id="WP_184008655.1">
    <property type="nucleotide sequence ID" value="NZ_JACIJS010000002.1"/>
</dbReference>
<comment type="caution">
    <text evidence="2">The sequence shown here is derived from an EMBL/GenBank/DDBJ whole genome shotgun (WGS) entry which is preliminary data.</text>
</comment>
<evidence type="ECO:0000313" key="3">
    <source>
        <dbReference type="Proteomes" id="UP000553766"/>
    </source>
</evidence>